<evidence type="ECO:0000313" key="3">
    <source>
        <dbReference type="Proteomes" id="UP000002028"/>
    </source>
</evidence>
<evidence type="ECO:0000313" key="2">
    <source>
        <dbReference type="EMBL" id="ADB41501.1"/>
    </source>
</evidence>
<dbReference type="KEGG" id="sli:Slin_5535"/>
<sequence length="218" mass="25374">MERSIRLFLCSFCLFVSIIATSQNELTEKQPFEELAQKLKLKAPKLTEGEYEIRVWNRQALMYGDAQSLYVLSKRKKAFKVERYIIAWDGPKFSYATKFNPTVSITDSLWKKLVEEGLLSWPDETIIEQQLHPKQPPDSTRTSVEPDGSVSVIARKRKPSVWISDGEGYYIDVISHDLHQRYRYGNPRAYYQARPDIHELRKVVTILNSISGLFRTVR</sequence>
<accession>D2QRR9</accession>
<protein>
    <submittedName>
        <fullName evidence="2">Uncharacterized protein</fullName>
    </submittedName>
</protein>
<evidence type="ECO:0000256" key="1">
    <source>
        <dbReference type="SAM" id="SignalP"/>
    </source>
</evidence>
<feature type="chain" id="PRO_5003034200" evidence="1">
    <location>
        <begin position="23"/>
        <end position="218"/>
    </location>
</feature>
<organism evidence="2 3">
    <name type="scientific">Spirosoma linguale (strain ATCC 33905 / DSM 74 / LMG 10896 / Claus 1)</name>
    <dbReference type="NCBI Taxonomy" id="504472"/>
    <lineage>
        <taxon>Bacteria</taxon>
        <taxon>Pseudomonadati</taxon>
        <taxon>Bacteroidota</taxon>
        <taxon>Cytophagia</taxon>
        <taxon>Cytophagales</taxon>
        <taxon>Cytophagaceae</taxon>
        <taxon>Spirosoma</taxon>
    </lineage>
</organism>
<proteinExistence type="predicted"/>
<dbReference type="HOGENOM" id="CLU_1293657_0_0_10"/>
<dbReference type="eggNOG" id="ENOG5034BRI">
    <property type="taxonomic scope" value="Bacteria"/>
</dbReference>
<dbReference type="Proteomes" id="UP000002028">
    <property type="component" value="Chromosome"/>
</dbReference>
<keyword evidence="1" id="KW-0732">Signal</keyword>
<feature type="signal peptide" evidence="1">
    <location>
        <begin position="1"/>
        <end position="22"/>
    </location>
</feature>
<reference evidence="2 3" key="1">
    <citation type="journal article" date="2010" name="Stand. Genomic Sci.">
        <title>Complete genome sequence of Spirosoma linguale type strain (1).</title>
        <authorList>
            <person name="Lail K."/>
            <person name="Sikorski J."/>
            <person name="Saunders E."/>
            <person name="Lapidus A."/>
            <person name="Glavina Del Rio T."/>
            <person name="Copeland A."/>
            <person name="Tice H."/>
            <person name="Cheng J.-F."/>
            <person name="Lucas S."/>
            <person name="Nolan M."/>
            <person name="Bruce D."/>
            <person name="Goodwin L."/>
            <person name="Pitluck S."/>
            <person name="Ivanova N."/>
            <person name="Mavromatis K."/>
            <person name="Ovchinnikova G."/>
            <person name="Pati A."/>
            <person name="Chen A."/>
            <person name="Palaniappan K."/>
            <person name="Land M."/>
            <person name="Hauser L."/>
            <person name="Chang Y.-J."/>
            <person name="Jeffries C.D."/>
            <person name="Chain P."/>
            <person name="Brettin T."/>
            <person name="Detter J.C."/>
            <person name="Schuetze A."/>
            <person name="Rohde M."/>
            <person name="Tindall B.J."/>
            <person name="Goeker M."/>
            <person name="Bristow J."/>
            <person name="Eisen J.A."/>
            <person name="Markowitz V."/>
            <person name="Hugenholtz P."/>
            <person name="Kyrpides N.C."/>
            <person name="Klenk H.-P."/>
            <person name="Chen F."/>
        </authorList>
    </citation>
    <scope>NUCLEOTIDE SEQUENCE [LARGE SCALE GENOMIC DNA]</scope>
    <source>
        <strain evidence="3">ATCC 33905 / DSM 74 / LMG 10896 / Claus 1</strain>
    </source>
</reference>
<keyword evidence="3" id="KW-1185">Reference proteome</keyword>
<dbReference type="AlphaFoldDB" id="D2QRR9"/>
<dbReference type="EMBL" id="CP001769">
    <property type="protein sequence ID" value="ADB41501.1"/>
    <property type="molecule type" value="Genomic_DNA"/>
</dbReference>
<dbReference type="RefSeq" id="WP_012929997.1">
    <property type="nucleotide sequence ID" value="NC_013730.1"/>
</dbReference>
<name>D2QRR9_SPILD</name>
<dbReference type="STRING" id="504472.Slin_5535"/>
<gene>
    <name evidence="2" type="ordered locus">Slin_5535</name>
</gene>